<organism evidence="2 3">
    <name type="scientific">Frankliniella occidentalis</name>
    <name type="common">Western flower thrips</name>
    <name type="synonym">Euthrips occidentalis</name>
    <dbReference type="NCBI Taxonomy" id="133901"/>
    <lineage>
        <taxon>Eukaryota</taxon>
        <taxon>Metazoa</taxon>
        <taxon>Ecdysozoa</taxon>
        <taxon>Arthropoda</taxon>
        <taxon>Hexapoda</taxon>
        <taxon>Insecta</taxon>
        <taxon>Pterygota</taxon>
        <taxon>Neoptera</taxon>
        <taxon>Paraneoptera</taxon>
        <taxon>Thysanoptera</taxon>
        <taxon>Terebrantia</taxon>
        <taxon>Thripoidea</taxon>
        <taxon>Thripidae</taxon>
        <taxon>Frankliniella</taxon>
    </lineage>
</organism>
<accession>A0A9C6X4T8</accession>
<proteinExistence type="predicted"/>
<evidence type="ECO:0000313" key="3">
    <source>
        <dbReference type="RefSeq" id="XP_052129144.1"/>
    </source>
</evidence>
<keyword evidence="2" id="KW-1185">Reference proteome</keyword>
<dbReference type="GeneID" id="113207440"/>
<feature type="transmembrane region" description="Helical" evidence="1">
    <location>
        <begin position="6"/>
        <end position="27"/>
    </location>
</feature>
<keyword evidence="1" id="KW-1133">Transmembrane helix</keyword>
<keyword evidence="1" id="KW-0812">Transmembrane</keyword>
<name>A0A9C6X4T8_FRAOC</name>
<gene>
    <name evidence="3" type="primary">LOC113207440</name>
</gene>
<evidence type="ECO:0000313" key="2">
    <source>
        <dbReference type="Proteomes" id="UP000504606"/>
    </source>
</evidence>
<dbReference type="RefSeq" id="XP_052129144.1">
    <property type="nucleotide sequence ID" value="XM_052273184.1"/>
</dbReference>
<reference evidence="3" key="1">
    <citation type="submission" date="2025-08" db="UniProtKB">
        <authorList>
            <consortium name="RefSeq"/>
        </authorList>
    </citation>
    <scope>IDENTIFICATION</scope>
    <source>
        <tissue evidence="3">Whole organism</tissue>
    </source>
</reference>
<sequence>MNGTWVKKTVLCFWMIFYSQALHFGILPVQFEAMRPRPAWRACGSSLFWIICMVVNAALVTCMSARTPDTTNMFVGIFVFSILLFALISWQTVNARRPMCDTIRALITYCERHPLSPSSWRLLFVAAVLTSAFSIFHLAWVVDTYADYGLYLRHRCFWQASAA</sequence>
<keyword evidence="1" id="KW-0472">Membrane</keyword>
<feature type="transmembrane region" description="Helical" evidence="1">
    <location>
        <begin position="122"/>
        <end position="142"/>
    </location>
</feature>
<feature type="transmembrane region" description="Helical" evidence="1">
    <location>
        <begin position="71"/>
        <end position="90"/>
    </location>
</feature>
<protein>
    <submittedName>
        <fullName evidence="3">Uncharacterized protein LOC113207440 isoform X2</fullName>
    </submittedName>
</protein>
<dbReference type="AlphaFoldDB" id="A0A9C6X4T8"/>
<evidence type="ECO:0000256" key="1">
    <source>
        <dbReference type="SAM" id="Phobius"/>
    </source>
</evidence>
<feature type="transmembrane region" description="Helical" evidence="1">
    <location>
        <begin position="39"/>
        <end position="59"/>
    </location>
</feature>
<dbReference type="Proteomes" id="UP000504606">
    <property type="component" value="Unplaced"/>
</dbReference>